<evidence type="ECO:0000313" key="1">
    <source>
        <dbReference type="EMBL" id="KAJ1676370.1"/>
    </source>
</evidence>
<protein>
    <submittedName>
        <fullName evidence="1">Uncharacterized protein</fullName>
    </submittedName>
</protein>
<dbReference type="EMBL" id="JAMZIH010004229">
    <property type="protein sequence ID" value="KAJ1676370.1"/>
    <property type="molecule type" value="Genomic_DNA"/>
</dbReference>
<proteinExistence type="predicted"/>
<comment type="caution">
    <text evidence="1">The sequence shown here is derived from an EMBL/GenBank/DDBJ whole genome shotgun (WGS) entry which is preliminary data.</text>
</comment>
<dbReference type="Proteomes" id="UP001145114">
    <property type="component" value="Unassembled WGS sequence"/>
</dbReference>
<reference evidence="1" key="1">
    <citation type="submission" date="2022-06" db="EMBL/GenBank/DDBJ databases">
        <title>Phylogenomic reconstructions and comparative analyses of Kickxellomycotina fungi.</title>
        <authorList>
            <person name="Reynolds N.K."/>
            <person name="Stajich J.E."/>
            <person name="Barry K."/>
            <person name="Grigoriev I.V."/>
            <person name="Crous P."/>
            <person name="Smith M.E."/>
        </authorList>
    </citation>
    <scope>NUCLEOTIDE SEQUENCE</scope>
    <source>
        <strain evidence="1">RSA 2271</strain>
    </source>
</reference>
<evidence type="ECO:0000313" key="2">
    <source>
        <dbReference type="Proteomes" id="UP001145114"/>
    </source>
</evidence>
<feature type="non-terminal residue" evidence="1">
    <location>
        <position position="141"/>
    </location>
</feature>
<feature type="non-terminal residue" evidence="1">
    <location>
        <position position="1"/>
    </location>
</feature>
<sequence>MKRKASVDDDSAMSRSISPEPRDHHHHHQYHANGESLHHVIGGITASVPSADGGSSSSSSSSGNSTLRSVRKHKSLHNLRRHRPYDENAPLPRNHAIRSKRTRMLSDDDDDDDAVAAAPPAGLSLEKFLDTLDKEDLVKMI</sequence>
<gene>
    <name evidence="1" type="ORF">EV182_008327</name>
</gene>
<accession>A0ACC1HID6</accession>
<name>A0ACC1HID6_9FUNG</name>
<keyword evidence="2" id="KW-1185">Reference proteome</keyword>
<organism evidence="1 2">
    <name type="scientific">Spiromyces aspiralis</name>
    <dbReference type="NCBI Taxonomy" id="68401"/>
    <lineage>
        <taxon>Eukaryota</taxon>
        <taxon>Fungi</taxon>
        <taxon>Fungi incertae sedis</taxon>
        <taxon>Zoopagomycota</taxon>
        <taxon>Kickxellomycotina</taxon>
        <taxon>Kickxellomycetes</taxon>
        <taxon>Kickxellales</taxon>
        <taxon>Kickxellaceae</taxon>
        <taxon>Spiromyces</taxon>
    </lineage>
</organism>